<dbReference type="AlphaFoldDB" id="A0A9W6Z9G9"/>
<evidence type="ECO:0000313" key="4">
    <source>
        <dbReference type="Proteomes" id="UP001165122"/>
    </source>
</evidence>
<gene>
    <name evidence="3" type="ORF">TrLO_g5062</name>
</gene>
<feature type="region of interest" description="Disordered" evidence="1">
    <location>
        <begin position="1"/>
        <end position="25"/>
    </location>
</feature>
<dbReference type="Pfam" id="PF00397">
    <property type="entry name" value="WW"/>
    <property type="match status" value="2"/>
</dbReference>
<dbReference type="EMBL" id="BRXW01000392">
    <property type="protein sequence ID" value="GMH49994.1"/>
    <property type="molecule type" value="Genomic_DNA"/>
</dbReference>
<feature type="domain" description="WW" evidence="2">
    <location>
        <begin position="27"/>
        <end position="55"/>
    </location>
</feature>
<dbReference type="SMART" id="SM00456">
    <property type="entry name" value="WW"/>
    <property type="match status" value="3"/>
</dbReference>
<dbReference type="InterPro" id="IPR036020">
    <property type="entry name" value="WW_dom_sf"/>
</dbReference>
<dbReference type="InterPro" id="IPR001202">
    <property type="entry name" value="WW_dom"/>
</dbReference>
<evidence type="ECO:0000259" key="2">
    <source>
        <dbReference type="PROSITE" id="PS50020"/>
    </source>
</evidence>
<proteinExistence type="predicted"/>
<dbReference type="PANTHER" id="PTHR47852">
    <property type="entry name" value="OS06G0298400 PROTEIN"/>
    <property type="match status" value="1"/>
</dbReference>
<dbReference type="PANTHER" id="PTHR47852:SF2">
    <property type="entry name" value="WW DOMAIN-CONTAINING PROTEIN"/>
    <property type="match status" value="1"/>
</dbReference>
<feature type="domain" description="WW" evidence="2">
    <location>
        <begin position="53"/>
        <end position="87"/>
    </location>
</feature>
<dbReference type="Proteomes" id="UP001165122">
    <property type="component" value="Unassembled WGS sequence"/>
</dbReference>
<dbReference type="SUPFAM" id="SSF51045">
    <property type="entry name" value="WW domain"/>
    <property type="match status" value="2"/>
</dbReference>
<protein>
    <recommendedName>
        <fullName evidence="2">WW domain-containing protein</fullName>
    </recommendedName>
</protein>
<evidence type="ECO:0000313" key="3">
    <source>
        <dbReference type="EMBL" id="GMH49994.1"/>
    </source>
</evidence>
<reference evidence="4" key="1">
    <citation type="journal article" date="2023" name="Commun. Biol.">
        <title>Genome analysis of Parmales, the sister group of diatoms, reveals the evolutionary specialization of diatoms from phago-mixotrophs to photoautotrophs.</title>
        <authorList>
            <person name="Ban H."/>
            <person name="Sato S."/>
            <person name="Yoshikawa S."/>
            <person name="Yamada K."/>
            <person name="Nakamura Y."/>
            <person name="Ichinomiya M."/>
            <person name="Sato N."/>
            <person name="Blanc-Mathieu R."/>
            <person name="Endo H."/>
            <person name="Kuwata A."/>
            <person name="Ogata H."/>
        </authorList>
    </citation>
    <scope>NUCLEOTIDE SEQUENCE [LARGE SCALE GENOMIC DNA]</scope>
    <source>
        <strain evidence="4">NIES 3700</strain>
    </source>
</reference>
<comment type="caution">
    <text evidence="3">The sequence shown here is derived from an EMBL/GenBank/DDBJ whole genome shotgun (WGS) entry which is preliminary data.</text>
</comment>
<name>A0A9W6Z9G9_9STRA</name>
<dbReference type="OrthoDB" id="207369at2759"/>
<sequence>MMTLQDTNTGTMNPRAKPFLGKPNNKWDEHVDEASGELYWHNRVSGATSWEVPNAVDDWDQHLDEASGSPYWHNRVTRVTSWEDPSAMGGHEWVQHIDEESGVQYWHHPLIGDITWDDPAQLPGHVSNKTVCVRRKSLIVVLGEDRDEKVIELMSTTKTTFVN</sequence>
<dbReference type="PROSITE" id="PS01159">
    <property type="entry name" value="WW_DOMAIN_1"/>
    <property type="match status" value="2"/>
</dbReference>
<accession>A0A9W6Z9G9</accession>
<keyword evidence="4" id="KW-1185">Reference proteome</keyword>
<dbReference type="PROSITE" id="PS50020">
    <property type="entry name" value="WW_DOMAIN_2"/>
    <property type="match status" value="2"/>
</dbReference>
<organism evidence="3 4">
    <name type="scientific">Triparma laevis f. longispina</name>
    <dbReference type="NCBI Taxonomy" id="1714387"/>
    <lineage>
        <taxon>Eukaryota</taxon>
        <taxon>Sar</taxon>
        <taxon>Stramenopiles</taxon>
        <taxon>Ochrophyta</taxon>
        <taxon>Bolidophyceae</taxon>
        <taxon>Parmales</taxon>
        <taxon>Triparmaceae</taxon>
        <taxon>Triparma</taxon>
    </lineage>
</organism>
<evidence type="ECO:0000256" key="1">
    <source>
        <dbReference type="SAM" id="MobiDB-lite"/>
    </source>
</evidence>
<dbReference type="Gene3D" id="2.20.70.10">
    <property type="match status" value="3"/>
</dbReference>
<feature type="compositionally biased region" description="Polar residues" evidence="1">
    <location>
        <begin position="1"/>
        <end position="12"/>
    </location>
</feature>